<reference evidence="5" key="1">
    <citation type="journal article" date="2017" name="Nature">
        <title>The genome of Chenopodium quinoa.</title>
        <authorList>
            <person name="Jarvis D.E."/>
            <person name="Ho Y.S."/>
            <person name="Lightfoot D.J."/>
            <person name="Schmoeckel S.M."/>
            <person name="Li B."/>
            <person name="Borm T.J.A."/>
            <person name="Ohyanagi H."/>
            <person name="Mineta K."/>
            <person name="Michell C.T."/>
            <person name="Saber N."/>
            <person name="Kharbatia N.M."/>
            <person name="Rupper R.R."/>
            <person name="Sharp A.R."/>
            <person name="Dally N."/>
            <person name="Boughton B.A."/>
            <person name="Woo Y.H."/>
            <person name="Gao G."/>
            <person name="Schijlen E.G.W.M."/>
            <person name="Guo X."/>
            <person name="Momin A.A."/>
            <person name="Negrao S."/>
            <person name="Al-Babili S."/>
            <person name="Gehring C."/>
            <person name="Roessner U."/>
            <person name="Jung C."/>
            <person name="Murphy K."/>
            <person name="Arold S.T."/>
            <person name="Gojobori T."/>
            <person name="van der Linden C.G."/>
            <person name="van Loo E.N."/>
            <person name="Jellen E.N."/>
            <person name="Maughan P.J."/>
            <person name="Tester M."/>
        </authorList>
    </citation>
    <scope>NUCLEOTIDE SEQUENCE [LARGE SCALE GENOMIC DNA]</scope>
    <source>
        <strain evidence="5">cv. PI 614886</strain>
    </source>
</reference>
<dbReference type="EnsemblPlants" id="AUR62013090-RA">
    <property type="protein sequence ID" value="AUR62013090-RA:cds"/>
    <property type="gene ID" value="AUR62013090"/>
</dbReference>
<gene>
    <name evidence="5" type="primary">LOC110737853</name>
</gene>
<organism evidence="5 6">
    <name type="scientific">Chenopodium quinoa</name>
    <name type="common">Quinoa</name>
    <dbReference type="NCBI Taxonomy" id="63459"/>
    <lineage>
        <taxon>Eukaryota</taxon>
        <taxon>Viridiplantae</taxon>
        <taxon>Streptophyta</taxon>
        <taxon>Embryophyta</taxon>
        <taxon>Tracheophyta</taxon>
        <taxon>Spermatophyta</taxon>
        <taxon>Magnoliopsida</taxon>
        <taxon>eudicotyledons</taxon>
        <taxon>Gunneridae</taxon>
        <taxon>Pentapetalae</taxon>
        <taxon>Caryophyllales</taxon>
        <taxon>Chenopodiaceae</taxon>
        <taxon>Chenopodioideae</taxon>
        <taxon>Atripliceae</taxon>
        <taxon>Chenopodium</taxon>
    </lineage>
</organism>
<dbReference type="Proteomes" id="UP000596660">
    <property type="component" value="Unplaced"/>
</dbReference>
<evidence type="ECO:0000313" key="6">
    <source>
        <dbReference type="Proteomes" id="UP000596660"/>
    </source>
</evidence>
<dbReference type="AlphaFoldDB" id="A0A803LGJ3"/>
<dbReference type="GO" id="GO:0016020">
    <property type="term" value="C:membrane"/>
    <property type="evidence" value="ECO:0007669"/>
    <property type="project" value="UniProtKB-SubCell"/>
</dbReference>
<reference evidence="5" key="2">
    <citation type="submission" date="2021-03" db="UniProtKB">
        <authorList>
            <consortium name="EnsemblPlants"/>
        </authorList>
    </citation>
    <scope>IDENTIFICATION</scope>
</reference>
<accession>A0A803LGJ3</accession>
<dbReference type="KEGG" id="cqi:110737853"/>
<dbReference type="Pfam" id="PF13947">
    <property type="entry name" value="GUB_WAK_bind"/>
    <property type="match status" value="1"/>
</dbReference>
<proteinExistence type="predicted"/>
<sequence length="315" mass="34570">MRQPRLSTTFFALLIQASLLLPLSLGYNHANSCRSYCGNITIDYPFGVKYGCGHPGYRDLLYCVNDVLMFHISSGSYRVLDIDYTFQALTLHDPHLSTCNKIVLESRGNGFVVEPWRKPYLTPTPDNAFLLLGCTRNSPLFKGFPSNKHLPCRNISGLGCEDYYRCPAWGSIGPTEVGLVAGLGPPECCAVAFDEVGSVQGINLTKLECQAYSSVYNLAPLRVDGPHEWSYGIRVKYSIQGHDAFCRSCEATKGTCGYKGSDDSGITELCMCDTWNSTANCESTSVESMTANSAILRGSISIFALLAGFHFHMIL</sequence>
<feature type="chain" id="PRO_5030867299" description="Wall-associated receptor kinase galacturonan-binding domain-containing protein" evidence="3">
    <location>
        <begin position="27"/>
        <end position="315"/>
    </location>
</feature>
<evidence type="ECO:0000256" key="1">
    <source>
        <dbReference type="ARBA" id="ARBA00004167"/>
    </source>
</evidence>
<dbReference type="OMA" id="NHANSCR"/>
<dbReference type="GO" id="GO:0030247">
    <property type="term" value="F:polysaccharide binding"/>
    <property type="evidence" value="ECO:0007669"/>
    <property type="project" value="InterPro"/>
</dbReference>
<feature type="domain" description="Wall-associated receptor kinase galacturonan-binding" evidence="4">
    <location>
        <begin position="33"/>
        <end position="93"/>
    </location>
</feature>
<keyword evidence="6" id="KW-1185">Reference proteome</keyword>
<dbReference type="InterPro" id="IPR025287">
    <property type="entry name" value="WAK_GUB"/>
</dbReference>
<feature type="signal peptide" evidence="3">
    <location>
        <begin position="1"/>
        <end position="26"/>
    </location>
</feature>
<evidence type="ECO:0000256" key="3">
    <source>
        <dbReference type="SAM" id="SignalP"/>
    </source>
</evidence>
<comment type="subcellular location">
    <subcellularLocation>
        <location evidence="1">Membrane</location>
        <topology evidence="1">Single-pass membrane protein</topology>
    </subcellularLocation>
</comment>
<evidence type="ECO:0000256" key="2">
    <source>
        <dbReference type="ARBA" id="ARBA00022729"/>
    </source>
</evidence>
<dbReference type="OrthoDB" id="1859308at2759"/>
<name>A0A803LGJ3_CHEQI</name>
<dbReference type="PANTHER" id="PTHR33355:SF3">
    <property type="entry name" value="WALL-ASSOCIATED RECEPTOR KINASE GALACTURONAN-BINDING PROTEIN"/>
    <property type="match status" value="1"/>
</dbReference>
<evidence type="ECO:0000259" key="4">
    <source>
        <dbReference type="Pfam" id="PF13947"/>
    </source>
</evidence>
<dbReference type="Gramene" id="AUR62013090-RA">
    <property type="protein sequence ID" value="AUR62013090-RA:cds"/>
    <property type="gene ID" value="AUR62013090"/>
</dbReference>
<keyword evidence="2 3" id="KW-0732">Signal</keyword>
<protein>
    <recommendedName>
        <fullName evidence="4">Wall-associated receptor kinase galacturonan-binding domain-containing protein</fullName>
    </recommendedName>
</protein>
<evidence type="ECO:0000313" key="5">
    <source>
        <dbReference type="EnsemblPlants" id="AUR62013090-RA:cds"/>
    </source>
</evidence>
<dbReference type="GeneID" id="110737853"/>
<dbReference type="PANTHER" id="PTHR33355">
    <property type="entry name" value="WALL-ASSOCIATED RECEPTOR KINASE CARBOXY-TERMINAL PROTEIN-RELATED"/>
    <property type="match status" value="1"/>
</dbReference>
<dbReference type="RefSeq" id="XP_021773894.1">
    <property type="nucleotide sequence ID" value="XM_021918202.1"/>
</dbReference>